<sequence>MLWQILGYGLHQAKPLNQVILELLYPPFSKTGFFQAIECSPMLYGLSRPIFSILDHGGTMQHKLQSGRSGAGGVQALINGHHLTRWMTVHPCQFGSVHHKIAVVHH</sequence>
<dbReference type="EMBL" id="GISG01238943">
    <property type="protein sequence ID" value="MBA4668265.1"/>
    <property type="molecule type" value="Transcribed_RNA"/>
</dbReference>
<name>A0A7C9EMI6_OPUST</name>
<reference evidence="1" key="2">
    <citation type="submission" date="2020-07" db="EMBL/GenBank/DDBJ databases">
        <authorList>
            <person name="Vera ALvarez R."/>
            <person name="Arias-Moreno D.M."/>
            <person name="Jimenez-Jacinto V."/>
            <person name="Jimenez-Bremont J.F."/>
            <person name="Swaminathan K."/>
            <person name="Moose S.P."/>
            <person name="Guerrero-Gonzalez M.L."/>
            <person name="Marino-Ramirez L."/>
            <person name="Landsman D."/>
            <person name="Rodriguez-Kessler M."/>
            <person name="Delgado-Sanchez P."/>
        </authorList>
    </citation>
    <scope>NUCLEOTIDE SEQUENCE</scope>
    <source>
        <tissue evidence="1">Cladode</tissue>
    </source>
</reference>
<accession>A0A7C9EMI6</accession>
<dbReference type="AlphaFoldDB" id="A0A7C9EMI6"/>
<protein>
    <submittedName>
        <fullName evidence="1">Uncharacterized protein</fullName>
    </submittedName>
</protein>
<reference evidence="1" key="1">
    <citation type="journal article" date="2013" name="J. Plant Res.">
        <title>Effect of fungi and light on seed germination of three Opuntia species from semiarid lands of central Mexico.</title>
        <authorList>
            <person name="Delgado-Sanchez P."/>
            <person name="Jimenez-Bremont J.F."/>
            <person name="Guerrero-Gonzalez Mde L."/>
            <person name="Flores J."/>
        </authorList>
    </citation>
    <scope>NUCLEOTIDE SEQUENCE</scope>
    <source>
        <tissue evidence="1">Cladode</tissue>
    </source>
</reference>
<evidence type="ECO:0000313" key="1">
    <source>
        <dbReference type="EMBL" id="MBA4668265.1"/>
    </source>
</evidence>
<proteinExistence type="predicted"/>
<organism evidence="1">
    <name type="scientific">Opuntia streptacantha</name>
    <name type="common">Prickly pear cactus</name>
    <name type="synonym">Opuntia cardona</name>
    <dbReference type="NCBI Taxonomy" id="393608"/>
    <lineage>
        <taxon>Eukaryota</taxon>
        <taxon>Viridiplantae</taxon>
        <taxon>Streptophyta</taxon>
        <taxon>Embryophyta</taxon>
        <taxon>Tracheophyta</taxon>
        <taxon>Spermatophyta</taxon>
        <taxon>Magnoliopsida</taxon>
        <taxon>eudicotyledons</taxon>
        <taxon>Gunneridae</taxon>
        <taxon>Pentapetalae</taxon>
        <taxon>Caryophyllales</taxon>
        <taxon>Cactineae</taxon>
        <taxon>Cactaceae</taxon>
        <taxon>Opuntioideae</taxon>
        <taxon>Opuntia</taxon>
    </lineage>
</organism>